<reference evidence="8 9" key="1">
    <citation type="submission" date="2017-12" db="EMBL/GenBank/DDBJ databases">
        <title>Comparative genomics of Botrytis spp.</title>
        <authorList>
            <person name="Valero-Jimenez C.A."/>
            <person name="Tapia P."/>
            <person name="Veloso J."/>
            <person name="Silva-Moreno E."/>
            <person name="Staats M."/>
            <person name="Valdes J.H."/>
            <person name="Van Kan J.A.L."/>
        </authorList>
    </citation>
    <scope>NUCLEOTIDE SEQUENCE [LARGE SCALE GENOMIC DNA]</scope>
    <source>
        <strain evidence="8 9">Be9601</strain>
    </source>
</reference>
<evidence type="ECO:0000256" key="6">
    <source>
        <dbReference type="SAM" id="Phobius"/>
    </source>
</evidence>
<feature type="transmembrane region" description="Helical" evidence="6">
    <location>
        <begin position="99"/>
        <end position="124"/>
    </location>
</feature>
<keyword evidence="2 6" id="KW-0812">Transmembrane</keyword>
<sequence length="647" mass="69979">MAIYLYKKWKATREIPSAPSGPSIENSKSSSPLKLCKHRDGSLDFTTEQESAILLESQARNSEGREGGTSEPQAGISSGEPCSLCIQEKKASRRYRWRLTAGLMLPYMVQALDITIIAGALPFIASDFYQLSQLNWIISAFNLTATTFIPAWGQLADIVGRYATLQAALIITLIGSALCAGAPVSAFTMLLFGRALQGIGCSGLLILTKVILADKVTLKENAKNNSVFAIVGGLAYGFGPIVGGELTQVSWRWCFIINIPIALVGMVGVHFLLRPIMLGPQTIRRTEDNTEMKGRQTLMTRLSTLDFGGQFLFLFGMGLFILAITWAGAYYPWSDVKVIVPLVLGSLLLILFLVWEYLMMPGSALAVRYPYRRAMIPFKLILSRNSGLLMYINFITGMAMYAVFYFVDIYFALVLQFSSSEGGKNLLYYIPGLAGGVYLAMFACNVFPLQTWYPLFLGAIIEPLGITILAAALSWGHLPTIYGMLVLTGVGTGIRLMPGTLHAIGYYPTQIAPLVSMMSLSSSLGGTLALTVMLNIFNNHLSSSGISVSGTTSATASFSGIATLESAEQDYVRKMAKEGIVLAFYAISAFLWLGVGASIGLGNVWIAKEGEEGVANAVGDEKVGQTCEGSFLGSLLRRKSRNSAEKA</sequence>
<evidence type="ECO:0000259" key="7">
    <source>
        <dbReference type="PROSITE" id="PS50850"/>
    </source>
</evidence>
<dbReference type="PROSITE" id="PS50850">
    <property type="entry name" value="MFS"/>
    <property type="match status" value="1"/>
</dbReference>
<feature type="compositionally biased region" description="Polar residues" evidence="5">
    <location>
        <begin position="23"/>
        <end position="32"/>
    </location>
</feature>
<accession>A0A4Z1JHM2</accession>
<dbReference type="GO" id="GO:0022857">
    <property type="term" value="F:transmembrane transporter activity"/>
    <property type="evidence" value="ECO:0007669"/>
    <property type="project" value="InterPro"/>
</dbReference>
<dbReference type="InterPro" id="IPR036259">
    <property type="entry name" value="MFS_trans_sf"/>
</dbReference>
<protein>
    <recommendedName>
        <fullName evidence="7">Major facilitator superfamily (MFS) profile domain-containing protein</fullName>
    </recommendedName>
</protein>
<feature type="transmembrane region" description="Helical" evidence="6">
    <location>
        <begin position="455"/>
        <end position="475"/>
    </location>
</feature>
<keyword evidence="4 6" id="KW-0472">Membrane</keyword>
<feature type="transmembrane region" description="Helical" evidence="6">
    <location>
        <begin position="580"/>
        <end position="601"/>
    </location>
</feature>
<feature type="transmembrane region" description="Helical" evidence="6">
    <location>
        <begin position="388"/>
        <end position="407"/>
    </location>
</feature>
<organism evidence="8 9">
    <name type="scientific">Botrytis elliptica</name>
    <dbReference type="NCBI Taxonomy" id="278938"/>
    <lineage>
        <taxon>Eukaryota</taxon>
        <taxon>Fungi</taxon>
        <taxon>Dikarya</taxon>
        <taxon>Ascomycota</taxon>
        <taxon>Pezizomycotina</taxon>
        <taxon>Leotiomycetes</taxon>
        <taxon>Helotiales</taxon>
        <taxon>Sclerotiniaceae</taxon>
        <taxon>Botrytis</taxon>
    </lineage>
</organism>
<feature type="transmembrane region" description="Helical" evidence="6">
    <location>
        <begin position="339"/>
        <end position="367"/>
    </location>
</feature>
<feature type="transmembrane region" description="Helical" evidence="6">
    <location>
        <begin position="250"/>
        <end position="273"/>
    </location>
</feature>
<dbReference type="AlphaFoldDB" id="A0A4Z1JHM2"/>
<feature type="region of interest" description="Disordered" evidence="5">
    <location>
        <begin position="15"/>
        <end position="35"/>
    </location>
</feature>
<feature type="transmembrane region" description="Helical" evidence="6">
    <location>
        <begin position="427"/>
        <end position="448"/>
    </location>
</feature>
<feature type="transmembrane region" description="Helical" evidence="6">
    <location>
        <begin position="311"/>
        <end position="333"/>
    </location>
</feature>
<feature type="transmembrane region" description="Helical" evidence="6">
    <location>
        <begin position="167"/>
        <end position="189"/>
    </location>
</feature>
<dbReference type="Gene3D" id="1.20.1250.20">
    <property type="entry name" value="MFS general substrate transporter like domains"/>
    <property type="match status" value="1"/>
</dbReference>
<dbReference type="InterPro" id="IPR020846">
    <property type="entry name" value="MFS_dom"/>
</dbReference>
<dbReference type="InterPro" id="IPR011701">
    <property type="entry name" value="MFS"/>
</dbReference>
<dbReference type="EMBL" id="PQXM01000376">
    <property type="protein sequence ID" value="TGO73239.1"/>
    <property type="molecule type" value="Genomic_DNA"/>
</dbReference>
<evidence type="ECO:0000256" key="4">
    <source>
        <dbReference type="ARBA" id="ARBA00023136"/>
    </source>
</evidence>
<evidence type="ECO:0000256" key="2">
    <source>
        <dbReference type="ARBA" id="ARBA00022692"/>
    </source>
</evidence>
<comment type="caution">
    <text evidence="8">The sequence shown here is derived from an EMBL/GenBank/DDBJ whole genome shotgun (WGS) entry which is preliminary data.</text>
</comment>
<feature type="region of interest" description="Disordered" evidence="5">
    <location>
        <begin position="58"/>
        <end position="78"/>
    </location>
</feature>
<dbReference type="PANTHER" id="PTHR23501:SF39">
    <property type="entry name" value="MULTIDRUG TRANSPORTER, PUTATIVE (AFU_ORTHOLOGUE AFUA_1G05010)-RELATED"/>
    <property type="match status" value="1"/>
</dbReference>
<evidence type="ECO:0000256" key="5">
    <source>
        <dbReference type="SAM" id="MobiDB-lite"/>
    </source>
</evidence>
<gene>
    <name evidence="8" type="ORF">BELL_0378g00010</name>
</gene>
<feature type="transmembrane region" description="Helical" evidence="6">
    <location>
        <begin position="136"/>
        <end position="155"/>
    </location>
</feature>
<evidence type="ECO:0000256" key="3">
    <source>
        <dbReference type="ARBA" id="ARBA00022989"/>
    </source>
</evidence>
<evidence type="ECO:0000313" key="8">
    <source>
        <dbReference type="EMBL" id="TGO73239.1"/>
    </source>
</evidence>
<dbReference type="PANTHER" id="PTHR23501">
    <property type="entry name" value="MAJOR FACILITATOR SUPERFAMILY"/>
    <property type="match status" value="1"/>
</dbReference>
<name>A0A4Z1JHM2_9HELO</name>
<evidence type="ECO:0000313" key="9">
    <source>
        <dbReference type="Proteomes" id="UP000297229"/>
    </source>
</evidence>
<feature type="transmembrane region" description="Helical" evidence="6">
    <location>
        <begin position="225"/>
        <end position="244"/>
    </location>
</feature>
<keyword evidence="3 6" id="KW-1133">Transmembrane helix</keyword>
<dbReference type="Proteomes" id="UP000297229">
    <property type="component" value="Unassembled WGS sequence"/>
</dbReference>
<dbReference type="FunFam" id="1.20.1250.20:FF:001087">
    <property type="entry name" value="MFS multidrug transporter, putative"/>
    <property type="match status" value="1"/>
</dbReference>
<dbReference type="GO" id="GO:0005886">
    <property type="term" value="C:plasma membrane"/>
    <property type="evidence" value="ECO:0007669"/>
    <property type="project" value="TreeGrafter"/>
</dbReference>
<proteinExistence type="predicted"/>
<keyword evidence="9" id="KW-1185">Reference proteome</keyword>
<dbReference type="OrthoDB" id="6770063at2759"/>
<dbReference type="Pfam" id="PF07690">
    <property type="entry name" value="MFS_1"/>
    <property type="match status" value="1"/>
</dbReference>
<feature type="transmembrane region" description="Helical" evidence="6">
    <location>
        <begin position="514"/>
        <end position="537"/>
    </location>
</feature>
<feature type="domain" description="Major facilitator superfamily (MFS) profile" evidence="7">
    <location>
        <begin position="99"/>
        <end position="612"/>
    </location>
</feature>
<feature type="transmembrane region" description="Helical" evidence="6">
    <location>
        <begin position="195"/>
        <end position="213"/>
    </location>
</feature>
<dbReference type="SUPFAM" id="SSF103473">
    <property type="entry name" value="MFS general substrate transporter"/>
    <property type="match status" value="2"/>
</dbReference>
<evidence type="ECO:0000256" key="1">
    <source>
        <dbReference type="ARBA" id="ARBA00004141"/>
    </source>
</evidence>
<comment type="subcellular location">
    <subcellularLocation>
        <location evidence="1">Membrane</location>
        <topology evidence="1">Multi-pass membrane protein</topology>
    </subcellularLocation>
</comment>